<keyword evidence="5" id="KW-1185">Reference proteome</keyword>
<dbReference type="Pfam" id="PF00379">
    <property type="entry name" value="Chitin_bind_4"/>
    <property type="match status" value="1"/>
</dbReference>
<dbReference type="PANTHER" id="PTHR10380">
    <property type="entry name" value="CUTICLE PROTEIN"/>
    <property type="match status" value="1"/>
</dbReference>
<dbReference type="InterPro" id="IPR031311">
    <property type="entry name" value="CHIT_BIND_RR_consensus"/>
</dbReference>
<dbReference type="PROSITE" id="PS51155">
    <property type="entry name" value="CHIT_BIND_RR_2"/>
    <property type="match status" value="1"/>
</dbReference>
<name>A0ABQ9Z7N8_9CRUS</name>
<dbReference type="InterPro" id="IPR050468">
    <property type="entry name" value="Cuticle_Struct_Prot"/>
</dbReference>
<evidence type="ECO:0000256" key="2">
    <source>
        <dbReference type="PROSITE-ProRule" id="PRU00497"/>
    </source>
</evidence>
<evidence type="ECO:0000256" key="3">
    <source>
        <dbReference type="SAM" id="SignalP"/>
    </source>
</evidence>
<evidence type="ECO:0000313" key="4">
    <source>
        <dbReference type="EMBL" id="KAK4008909.1"/>
    </source>
</evidence>
<dbReference type="InterPro" id="IPR000618">
    <property type="entry name" value="Insect_cuticle"/>
</dbReference>
<organism evidence="4 5">
    <name type="scientific">Daphnia magna</name>
    <dbReference type="NCBI Taxonomy" id="35525"/>
    <lineage>
        <taxon>Eukaryota</taxon>
        <taxon>Metazoa</taxon>
        <taxon>Ecdysozoa</taxon>
        <taxon>Arthropoda</taxon>
        <taxon>Crustacea</taxon>
        <taxon>Branchiopoda</taxon>
        <taxon>Diplostraca</taxon>
        <taxon>Cladocera</taxon>
        <taxon>Anomopoda</taxon>
        <taxon>Daphniidae</taxon>
        <taxon>Daphnia</taxon>
    </lineage>
</organism>
<reference evidence="4 5" key="1">
    <citation type="journal article" date="2023" name="Nucleic Acids Res.">
        <title>The hologenome of Daphnia magna reveals possible DNA methylation and microbiome-mediated evolution of the host genome.</title>
        <authorList>
            <person name="Chaturvedi A."/>
            <person name="Li X."/>
            <person name="Dhandapani V."/>
            <person name="Marshall H."/>
            <person name="Kissane S."/>
            <person name="Cuenca-Cambronero M."/>
            <person name="Asole G."/>
            <person name="Calvet F."/>
            <person name="Ruiz-Romero M."/>
            <person name="Marangio P."/>
            <person name="Guigo R."/>
            <person name="Rago D."/>
            <person name="Mirbahai L."/>
            <person name="Eastwood N."/>
            <person name="Colbourne J.K."/>
            <person name="Zhou J."/>
            <person name="Mallon E."/>
            <person name="Orsini L."/>
        </authorList>
    </citation>
    <scope>NUCLEOTIDE SEQUENCE [LARGE SCALE GENOMIC DNA]</scope>
    <source>
        <strain evidence="4">LRV0_1</strain>
    </source>
</reference>
<comment type="caution">
    <text evidence="4">The sequence shown here is derived from an EMBL/GenBank/DDBJ whole genome shotgun (WGS) entry which is preliminary data.</text>
</comment>
<evidence type="ECO:0000256" key="1">
    <source>
        <dbReference type="ARBA" id="ARBA00022460"/>
    </source>
</evidence>
<gene>
    <name evidence="4" type="ORF">OUZ56_014031</name>
</gene>
<keyword evidence="1 2" id="KW-0193">Cuticle</keyword>
<accession>A0ABQ9Z7N8</accession>
<protein>
    <recommendedName>
        <fullName evidence="6">Cuticular protein</fullName>
    </recommendedName>
</protein>
<dbReference type="PROSITE" id="PS00233">
    <property type="entry name" value="CHIT_BIND_RR_1"/>
    <property type="match status" value="1"/>
</dbReference>
<evidence type="ECO:0008006" key="6">
    <source>
        <dbReference type="Google" id="ProtNLM"/>
    </source>
</evidence>
<keyword evidence="3" id="KW-0732">Signal</keyword>
<dbReference type="Proteomes" id="UP001234178">
    <property type="component" value="Unassembled WGS sequence"/>
</dbReference>
<evidence type="ECO:0000313" key="5">
    <source>
        <dbReference type="Proteomes" id="UP001234178"/>
    </source>
</evidence>
<proteinExistence type="predicted"/>
<feature type="signal peptide" evidence="3">
    <location>
        <begin position="1"/>
        <end position="20"/>
    </location>
</feature>
<sequence length="361" mass="38971">MKISAAAVLLLACAVSGQWAQPGGSEVARQFQSQDGYGQAKYGYSHPGQAAETHRDARGNQVGSYAYISPEGREIRINFIADSNGYRVDNDYTQDTPEVAAARSEHLAAHAAALAAAKAASPNQEAWDAPQPVKSKPVVVPQQVSWTTPQQKTWVAPPASNWAPVQAQYGLPQPVQDTPEVQAAKAEFFQTFNVAAARAPKEQNAIAPAKKIWTAPEQKSWAAPVQNKWVVPTSWAPVQVQYGLPKPVQDTPEVQAAKAEFFNSFREAAARAPAQDNFVAPQEKTWTAPQPATWVAPQQNTWAAPQPIVLDQYGLPQQVEDTPDVQAARAQFFRAFKAAAKAAASASAAAAQKSAQQENYY</sequence>
<dbReference type="PANTHER" id="PTHR10380:SF196">
    <property type="entry name" value="CUTICULAR PROTEIN 72EA"/>
    <property type="match status" value="1"/>
</dbReference>
<dbReference type="EMBL" id="JAOYFB010000002">
    <property type="protein sequence ID" value="KAK4008909.1"/>
    <property type="molecule type" value="Genomic_DNA"/>
</dbReference>
<feature type="chain" id="PRO_5045166995" description="Cuticular protein" evidence="3">
    <location>
        <begin position="21"/>
        <end position="361"/>
    </location>
</feature>